<evidence type="ECO:0000256" key="11">
    <source>
        <dbReference type="SAM" id="SignalP"/>
    </source>
</evidence>
<evidence type="ECO:0000256" key="1">
    <source>
        <dbReference type="ARBA" id="ARBA00004613"/>
    </source>
</evidence>
<dbReference type="Pfam" id="PF01083">
    <property type="entry name" value="Cutinase"/>
    <property type="match status" value="1"/>
</dbReference>
<dbReference type="InterPro" id="IPR029058">
    <property type="entry name" value="AB_hydrolase_fold"/>
</dbReference>
<dbReference type="AlphaFoldDB" id="A0AAV9WVF0"/>
<dbReference type="InterPro" id="IPR011150">
    <property type="entry name" value="Cutinase_monf"/>
</dbReference>
<dbReference type="PANTHER" id="PTHR48250">
    <property type="entry name" value="CUTINASE 2-RELATED"/>
    <property type="match status" value="1"/>
</dbReference>
<dbReference type="Proteomes" id="UP001365542">
    <property type="component" value="Unassembled WGS sequence"/>
</dbReference>
<evidence type="ECO:0000313" key="12">
    <source>
        <dbReference type="EMBL" id="KAK6525237.1"/>
    </source>
</evidence>
<evidence type="ECO:0000256" key="2">
    <source>
        <dbReference type="ARBA" id="ARBA00007534"/>
    </source>
</evidence>
<keyword evidence="4" id="KW-0719">Serine esterase</keyword>
<dbReference type="EMBL" id="JAVHJO010000017">
    <property type="protein sequence ID" value="KAK6525237.1"/>
    <property type="molecule type" value="Genomic_DNA"/>
</dbReference>
<feature type="chain" id="PRO_5043855369" description="cutinase" evidence="11">
    <location>
        <begin position="19"/>
        <end position="132"/>
    </location>
</feature>
<accession>A0AAV9WVF0</accession>
<evidence type="ECO:0000256" key="6">
    <source>
        <dbReference type="ARBA" id="ARBA00022729"/>
    </source>
</evidence>
<feature type="disulfide bond" evidence="10">
    <location>
        <begin position="46"/>
        <end position="121"/>
    </location>
</feature>
<evidence type="ECO:0000256" key="7">
    <source>
        <dbReference type="ARBA" id="ARBA00022801"/>
    </source>
</evidence>
<dbReference type="GO" id="GO:0005576">
    <property type="term" value="C:extracellular region"/>
    <property type="evidence" value="ECO:0007669"/>
    <property type="project" value="UniProtKB-SubCell"/>
</dbReference>
<evidence type="ECO:0000256" key="9">
    <source>
        <dbReference type="ARBA" id="ARBA00034045"/>
    </source>
</evidence>
<dbReference type="Gene3D" id="3.40.50.1820">
    <property type="entry name" value="alpha/beta hydrolase"/>
    <property type="match status" value="1"/>
</dbReference>
<dbReference type="PANTHER" id="PTHR48250:SF3">
    <property type="entry name" value="CUTINASE 1-RELATED"/>
    <property type="match status" value="1"/>
</dbReference>
<protein>
    <recommendedName>
        <fullName evidence="3">cutinase</fullName>
        <ecNumber evidence="3">3.1.1.74</ecNumber>
    </recommendedName>
</protein>
<keyword evidence="5" id="KW-0964">Secreted</keyword>
<organism evidence="12 13">
    <name type="scientific">Orbilia ellipsospora</name>
    <dbReference type="NCBI Taxonomy" id="2528407"/>
    <lineage>
        <taxon>Eukaryota</taxon>
        <taxon>Fungi</taxon>
        <taxon>Dikarya</taxon>
        <taxon>Ascomycota</taxon>
        <taxon>Pezizomycotina</taxon>
        <taxon>Orbiliomycetes</taxon>
        <taxon>Orbiliales</taxon>
        <taxon>Orbiliaceae</taxon>
        <taxon>Orbilia</taxon>
    </lineage>
</organism>
<sequence>MKLFNTITILSLGLVVNANPLYLNVGSIFGSLRRNNNFNDVVLGKCKPFTLIFARGTAELTGNIGWMVGPYFAQALKKALPGGEDALAIQGITYSAGIPGYFDDGDPKGAKKMIELVEKACPETAIILSGYR</sequence>
<evidence type="ECO:0000313" key="13">
    <source>
        <dbReference type="Proteomes" id="UP001365542"/>
    </source>
</evidence>
<comment type="similarity">
    <text evidence="2">Belongs to the cutinase family.</text>
</comment>
<dbReference type="GO" id="GO:0016052">
    <property type="term" value="P:carbohydrate catabolic process"/>
    <property type="evidence" value="ECO:0007669"/>
    <property type="project" value="TreeGrafter"/>
</dbReference>
<reference evidence="12 13" key="1">
    <citation type="submission" date="2019-10" db="EMBL/GenBank/DDBJ databases">
        <authorList>
            <person name="Palmer J.M."/>
        </authorList>
    </citation>
    <scope>NUCLEOTIDE SEQUENCE [LARGE SCALE GENOMIC DNA]</scope>
    <source>
        <strain evidence="12 13">TWF694</strain>
    </source>
</reference>
<feature type="signal peptide" evidence="11">
    <location>
        <begin position="1"/>
        <end position="18"/>
    </location>
</feature>
<gene>
    <name evidence="12" type="ORF">TWF694_005383</name>
</gene>
<dbReference type="EC" id="3.1.1.74" evidence="3"/>
<keyword evidence="6 11" id="KW-0732">Signal</keyword>
<comment type="catalytic activity">
    <reaction evidence="9">
        <text>cutin + H2O = cutin monomers.</text>
        <dbReference type="EC" id="3.1.1.74"/>
    </reaction>
</comment>
<dbReference type="SUPFAM" id="SSF53474">
    <property type="entry name" value="alpha/beta-Hydrolases"/>
    <property type="match status" value="1"/>
</dbReference>
<evidence type="ECO:0000256" key="3">
    <source>
        <dbReference type="ARBA" id="ARBA00013095"/>
    </source>
</evidence>
<keyword evidence="8 10" id="KW-1015">Disulfide bond</keyword>
<dbReference type="InterPro" id="IPR000675">
    <property type="entry name" value="Cutinase/axe"/>
</dbReference>
<dbReference type="GO" id="GO:0050525">
    <property type="term" value="F:cutinase activity"/>
    <property type="evidence" value="ECO:0007669"/>
    <property type="project" value="UniProtKB-EC"/>
</dbReference>
<comment type="caution">
    <text evidence="12">The sequence shown here is derived from an EMBL/GenBank/DDBJ whole genome shotgun (WGS) entry which is preliminary data.</text>
</comment>
<evidence type="ECO:0000256" key="4">
    <source>
        <dbReference type="ARBA" id="ARBA00022487"/>
    </source>
</evidence>
<keyword evidence="13" id="KW-1185">Reference proteome</keyword>
<evidence type="ECO:0000256" key="5">
    <source>
        <dbReference type="ARBA" id="ARBA00022525"/>
    </source>
</evidence>
<keyword evidence="7" id="KW-0378">Hydrolase</keyword>
<proteinExistence type="inferred from homology"/>
<evidence type="ECO:0000256" key="10">
    <source>
        <dbReference type="PIRSR" id="PIRSR611150-2"/>
    </source>
</evidence>
<evidence type="ECO:0000256" key="8">
    <source>
        <dbReference type="ARBA" id="ARBA00023157"/>
    </source>
</evidence>
<comment type="subcellular location">
    <subcellularLocation>
        <location evidence="1">Secreted</location>
    </subcellularLocation>
</comment>
<name>A0AAV9WVF0_9PEZI</name>